<feature type="transmembrane region" description="Helical" evidence="5">
    <location>
        <begin position="51"/>
        <end position="71"/>
    </location>
</feature>
<dbReference type="PANTHER" id="PTHR43027:SF2">
    <property type="entry name" value="TRANSPORT PERMEASE PROTEIN"/>
    <property type="match status" value="1"/>
</dbReference>
<evidence type="ECO:0000313" key="7">
    <source>
        <dbReference type="EMBL" id="GAA0528300.1"/>
    </source>
</evidence>
<evidence type="ECO:0000256" key="5">
    <source>
        <dbReference type="SAM" id="Phobius"/>
    </source>
</evidence>
<comment type="caution">
    <text evidence="7">The sequence shown here is derived from an EMBL/GenBank/DDBJ whole genome shotgun (WGS) entry which is preliminary data.</text>
</comment>
<keyword evidence="2 5" id="KW-0812">Transmembrane</keyword>
<proteinExistence type="predicted"/>
<organism evidence="7 8">
    <name type="scientific">Saccharopolyspora erythraea</name>
    <name type="common">Streptomyces erythraeus</name>
    <dbReference type="NCBI Taxonomy" id="1836"/>
    <lineage>
        <taxon>Bacteria</taxon>
        <taxon>Bacillati</taxon>
        <taxon>Actinomycetota</taxon>
        <taxon>Actinomycetes</taxon>
        <taxon>Pseudonocardiales</taxon>
        <taxon>Pseudonocardiaceae</taxon>
        <taxon>Saccharopolyspora</taxon>
    </lineage>
</organism>
<evidence type="ECO:0000256" key="2">
    <source>
        <dbReference type="ARBA" id="ARBA00022692"/>
    </source>
</evidence>
<keyword evidence="8" id="KW-1185">Reference proteome</keyword>
<evidence type="ECO:0000259" key="6">
    <source>
        <dbReference type="Pfam" id="PF12698"/>
    </source>
</evidence>
<feature type="transmembrane region" description="Helical" evidence="5">
    <location>
        <begin position="128"/>
        <end position="148"/>
    </location>
</feature>
<keyword evidence="4 5" id="KW-0472">Membrane</keyword>
<evidence type="ECO:0000313" key="8">
    <source>
        <dbReference type="Proteomes" id="UP001500729"/>
    </source>
</evidence>
<gene>
    <name evidence="7" type="ORF">GCM10009533_29450</name>
</gene>
<feature type="transmembrane region" description="Helical" evidence="5">
    <location>
        <begin position="91"/>
        <end position="116"/>
    </location>
</feature>
<keyword evidence="3 5" id="KW-1133">Transmembrane helix</keyword>
<reference evidence="7 8" key="1">
    <citation type="journal article" date="2019" name="Int. J. Syst. Evol. Microbiol.">
        <title>The Global Catalogue of Microorganisms (GCM) 10K type strain sequencing project: providing services to taxonomists for standard genome sequencing and annotation.</title>
        <authorList>
            <consortium name="The Broad Institute Genomics Platform"/>
            <consortium name="The Broad Institute Genome Sequencing Center for Infectious Disease"/>
            <person name="Wu L."/>
            <person name="Ma J."/>
        </authorList>
    </citation>
    <scope>NUCLEOTIDE SEQUENCE [LARGE SCALE GENOMIC DNA]</scope>
    <source>
        <strain evidence="7 8">JCM 10303</strain>
    </source>
</reference>
<dbReference type="EMBL" id="BAAAGS010000017">
    <property type="protein sequence ID" value="GAA0528300.1"/>
    <property type="molecule type" value="Genomic_DNA"/>
</dbReference>
<dbReference type="InterPro" id="IPR052902">
    <property type="entry name" value="ABC-2_transporter"/>
</dbReference>
<dbReference type="Pfam" id="PF12698">
    <property type="entry name" value="ABC2_membrane_3"/>
    <property type="match status" value="1"/>
</dbReference>
<name>A0ABN1CWU4_SACER</name>
<feature type="transmembrane region" description="Helical" evidence="5">
    <location>
        <begin position="214"/>
        <end position="236"/>
    </location>
</feature>
<evidence type="ECO:0000256" key="1">
    <source>
        <dbReference type="ARBA" id="ARBA00004141"/>
    </source>
</evidence>
<dbReference type="Proteomes" id="UP001500729">
    <property type="component" value="Unassembled WGS sequence"/>
</dbReference>
<dbReference type="RefSeq" id="WP_009944283.1">
    <property type="nucleotide sequence ID" value="NZ_BAAAGS010000017.1"/>
</dbReference>
<feature type="transmembrane region" description="Helical" evidence="5">
    <location>
        <begin position="160"/>
        <end position="178"/>
    </location>
</feature>
<accession>A0ABN1CWU4</accession>
<comment type="subcellular location">
    <subcellularLocation>
        <location evidence="1">Membrane</location>
        <topology evidence="1">Multi-pass membrane protein</topology>
    </subcellularLocation>
</comment>
<feature type="transmembrane region" description="Helical" evidence="5">
    <location>
        <begin position="21"/>
        <end position="39"/>
    </location>
</feature>
<evidence type="ECO:0000256" key="4">
    <source>
        <dbReference type="ARBA" id="ARBA00023136"/>
    </source>
</evidence>
<feature type="domain" description="ABC-2 type transporter transmembrane" evidence="6">
    <location>
        <begin position="51"/>
        <end position="232"/>
    </location>
</feature>
<evidence type="ECO:0000256" key="3">
    <source>
        <dbReference type="ARBA" id="ARBA00022989"/>
    </source>
</evidence>
<dbReference type="InterPro" id="IPR013525">
    <property type="entry name" value="ABC2_TM"/>
</dbReference>
<sequence length="242" mass="25015">MGNALLAIGATEWKLLIRNRTVAFSATALPLVMGVFLAYSRPAEGGWAMTVALQLLAVLGFTVYFTTSTALTSRREDLYLKRLCSAEPAPVVVLAGMLVPTAVLGVVQSAVVLGLSAAFGAPLGGNPLLLVVAVAGGLVMCLLAGVATSGRTSTAEQAQITTLPFFFAMFGGALWASVSAGGTWAALLLPGAAVAELVRLSMTPQDWTAQVNAALPAVLALLGWVLLCGVAARGWFRWDPRA</sequence>
<protein>
    <recommendedName>
        <fullName evidence="6">ABC-2 type transporter transmembrane domain-containing protein</fullName>
    </recommendedName>
</protein>
<dbReference type="PANTHER" id="PTHR43027">
    <property type="entry name" value="DOXORUBICIN RESISTANCE ABC TRANSPORTER PERMEASE PROTEIN DRRC-RELATED"/>
    <property type="match status" value="1"/>
</dbReference>